<dbReference type="RefSeq" id="WP_058520730.1">
    <property type="nucleotide sequence ID" value="NZ_CAAAIP010000008.1"/>
</dbReference>
<dbReference type="EC" id="1.14.13.90" evidence="4"/>
<evidence type="ECO:0000256" key="1">
    <source>
        <dbReference type="ARBA" id="ARBA00023002"/>
    </source>
</evidence>
<dbReference type="PATRIC" id="fig|40335.7.peg.1667"/>
<dbReference type="InterPro" id="IPR036188">
    <property type="entry name" value="FAD/NAD-bd_sf"/>
</dbReference>
<dbReference type="SUPFAM" id="SSF51905">
    <property type="entry name" value="FAD/NAD(P)-binding domain"/>
    <property type="match status" value="1"/>
</dbReference>
<evidence type="ECO:0000313" key="5">
    <source>
        <dbReference type="Proteomes" id="UP000054693"/>
    </source>
</evidence>
<reference evidence="4 5" key="1">
    <citation type="submission" date="2015-11" db="EMBL/GenBank/DDBJ databases">
        <title>Genomic analysis of 38 Legionella species identifies large and diverse effector repertoires.</title>
        <authorList>
            <person name="Burstein D."/>
            <person name="Amaro F."/>
            <person name="Zusman T."/>
            <person name="Lifshitz Z."/>
            <person name="Cohen O."/>
            <person name="Gilbert J.A."/>
            <person name="Pupko T."/>
            <person name="Shuman H.A."/>
            <person name="Segal G."/>
        </authorList>
    </citation>
    <scope>NUCLEOTIDE SEQUENCE [LARGE SCALE GENOMIC DNA]</scope>
    <source>
        <strain evidence="4 5">ATCC 49180</strain>
    </source>
</reference>
<dbReference type="InterPro" id="IPR050493">
    <property type="entry name" value="FAD-dep_Monooxygenase_BioMet"/>
</dbReference>
<proteinExistence type="predicted"/>
<dbReference type="PRINTS" id="PR00420">
    <property type="entry name" value="RNGMNOXGNASE"/>
</dbReference>
<protein>
    <submittedName>
        <fullName evidence="4">NAD dependent epimerase/dehydratase</fullName>
        <ecNumber evidence="4">1.14.13.90</ecNumber>
    </submittedName>
</protein>
<dbReference type="GO" id="GO:0004497">
    <property type="term" value="F:monooxygenase activity"/>
    <property type="evidence" value="ECO:0007669"/>
    <property type="project" value="UniProtKB-KW"/>
</dbReference>
<organism evidence="4 5">
    <name type="scientific">Legionella tucsonensis</name>
    <dbReference type="NCBI Taxonomy" id="40335"/>
    <lineage>
        <taxon>Bacteria</taxon>
        <taxon>Pseudomonadati</taxon>
        <taxon>Pseudomonadota</taxon>
        <taxon>Gammaproteobacteria</taxon>
        <taxon>Legionellales</taxon>
        <taxon>Legionellaceae</taxon>
        <taxon>Legionella</taxon>
    </lineage>
</organism>
<dbReference type="PANTHER" id="PTHR13789">
    <property type="entry name" value="MONOOXYGENASE"/>
    <property type="match status" value="1"/>
</dbReference>
<dbReference type="Gene3D" id="3.50.50.60">
    <property type="entry name" value="FAD/NAD(P)-binding domain"/>
    <property type="match status" value="1"/>
</dbReference>
<dbReference type="Proteomes" id="UP000054693">
    <property type="component" value="Unassembled WGS sequence"/>
</dbReference>
<evidence type="ECO:0000256" key="2">
    <source>
        <dbReference type="ARBA" id="ARBA00023033"/>
    </source>
</evidence>
<dbReference type="OrthoDB" id="5499180at2"/>
<evidence type="ECO:0000259" key="3">
    <source>
        <dbReference type="Pfam" id="PF01494"/>
    </source>
</evidence>
<dbReference type="STRING" id="40335.Ltuc_1570"/>
<keyword evidence="1 4" id="KW-0560">Oxidoreductase</keyword>
<dbReference type="GO" id="GO:0071949">
    <property type="term" value="F:FAD binding"/>
    <property type="evidence" value="ECO:0007669"/>
    <property type="project" value="InterPro"/>
</dbReference>
<comment type="caution">
    <text evidence="4">The sequence shown here is derived from an EMBL/GenBank/DDBJ whole genome shotgun (WGS) entry which is preliminary data.</text>
</comment>
<accession>A0A0W0ZX46</accession>
<evidence type="ECO:0000313" key="4">
    <source>
        <dbReference type="EMBL" id="KTD73723.1"/>
    </source>
</evidence>
<dbReference type="EMBL" id="LNZA01000001">
    <property type="protein sequence ID" value="KTD73723.1"/>
    <property type="molecule type" value="Genomic_DNA"/>
</dbReference>
<keyword evidence="5" id="KW-1185">Reference proteome</keyword>
<dbReference type="AlphaFoldDB" id="A0A0W0ZX46"/>
<keyword evidence="2" id="KW-0503">Monooxygenase</keyword>
<dbReference type="Pfam" id="PF01494">
    <property type="entry name" value="FAD_binding_3"/>
    <property type="match status" value="1"/>
</dbReference>
<gene>
    <name evidence="4" type="ORF">Ltuc_1570</name>
</gene>
<feature type="domain" description="FAD-binding" evidence="3">
    <location>
        <begin position="6"/>
        <end position="332"/>
    </location>
</feature>
<dbReference type="PANTHER" id="PTHR13789:SF309">
    <property type="entry name" value="PUTATIVE (AFU_ORTHOLOGUE AFUA_6G14510)-RELATED"/>
    <property type="match status" value="1"/>
</dbReference>
<name>A0A0W0ZX46_9GAMM</name>
<dbReference type="InterPro" id="IPR002938">
    <property type="entry name" value="FAD-bd"/>
</dbReference>
<dbReference type="PROSITE" id="PS51257">
    <property type="entry name" value="PROKAR_LIPOPROTEIN"/>
    <property type="match status" value="1"/>
</dbReference>
<sequence length="386" mass="43416">MFSKNVDVLIVGAGIGGLSCAIACKQAGFSTTVLESNLEPSNIGAGIWLPPNALQVYEQIGILNDLFPLGWCINQINLISTFSGTLRETNLNNYLDKYKFTLLALHRARLLNFLVEKAGLQSIQFNTRIKQVKQNDSDVSVFLENGESITAKILIGADGIHSTVRNLVFGNKQIRYSGTSSFRGVINLSGIAEGKHESYEIWAPGRRLGYSLISDNEMYWYLTFGVNQSCFLPENERYRMLLTFVEKHLTSQVELFQAMKPEQIIQTDISELKPISQWNYKRICLLGDAAHAMTPNLGQGAAQAIEDALALTLALKRHGLNEYALTAYNATRIKKVNYIVNKSREIGKICHIQSKTLQAIRDYFIRITPHFIEEKIMNRIYILNSK</sequence>